<organism evidence="2 3">
    <name type="scientific">Mycena metata</name>
    <dbReference type="NCBI Taxonomy" id="1033252"/>
    <lineage>
        <taxon>Eukaryota</taxon>
        <taxon>Fungi</taxon>
        <taxon>Dikarya</taxon>
        <taxon>Basidiomycota</taxon>
        <taxon>Agaricomycotina</taxon>
        <taxon>Agaricomycetes</taxon>
        <taxon>Agaricomycetidae</taxon>
        <taxon>Agaricales</taxon>
        <taxon>Marasmiineae</taxon>
        <taxon>Mycenaceae</taxon>
        <taxon>Mycena</taxon>
    </lineage>
</organism>
<dbReference type="AlphaFoldDB" id="A0AAD7IDJ0"/>
<protein>
    <submittedName>
        <fullName evidence="2">Uncharacterized protein</fullName>
    </submittedName>
</protein>
<proteinExistence type="predicted"/>
<dbReference type="Proteomes" id="UP001215598">
    <property type="component" value="Unassembled WGS sequence"/>
</dbReference>
<evidence type="ECO:0000256" key="1">
    <source>
        <dbReference type="SAM" id="MobiDB-lite"/>
    </source>
</evidence>
<sequence length="184" mass="20251">MCKRIHTLLVAEQASTYELGDSDARGMRFQSEWRCTFFSPASTSMRAYMRTTCNSNRIRTDDVPSTHLRVLAISPTGCAYPQPFICACGALNAVAGRDGERDGVTLLGGEDLPRTKCETQEPFAERSASSAALLLPTVEGAELDIDTFARRDVPRRDLLQKLARPRRPPATLSESAQLIPPRPP</sequence>
<gene>
    <name evidence="2" type="ORF">B0H16DRAFT_55909</name>
</gene>
<keyword evidence="3" id="KW-1185">Reference proteome</keyword>
<reference evidence="2" key="1">
    <citation type="submission" date="2023-03" db="EMBL/GenBank/DDBJ databases">
        <title>Massive genome expansion in bonnet fungi (Mycena s.s.) driven by repeated elements and novel gene families across ecological guilds.</title>
        <authorList>
            <consortium name="Lawrence Berkeley National Laboratory"/>
            <person name="Harder C.B."/>
            <person name="Miyauchi S."/>
            <person name="Viragh M."/>
            <person name="Kuo A."/>
            <person name="Thoen E."/>
            <person name="Andreopoulos B."/>
            <person name="Lu D."/>
            <person name="Skrede I."/>
            <person name="Drula E."/>
            <person name="Henrissat B."/>
            <person name="Morin E."/>
            <person name="Kohler A."/>
            <person name="Barry K."/>
            <person name="LaButti K."/>
            <person name="Morin E."/>
            <person name="Salamov A."/>
            <person name="Lipzen A."/>
            <person name="Mereny Z."/>
            <person name="Hegedus B."/>
            <person name="Baldrian P."/>
            <person name="Stursova M."/>
            <person name="Weitz H."/>
            <person name="Taylor A."/>
            <person name="Grigoriev I.V."/>
            <person name="Nagy L.G."/>
            <person name="Martin F."/>
            <person name="Kauserud H."/>
        </authorList>
    </citation>
    <scope>NUCLEOTIDE SEQUENCE</scope>
    <source>
        <strain evidence="2">CBHHK182m</strain>
    </source>
</reference>
<comment type="caution">
    <text evidence="2">The sequence shown here is derived from an EMBL/GenBank/DDBJ whole genome shotgun (WGS) entry which is preliminary data.</text>
</comment>
<dbReference type="EMBL" id="JARKIB010000102">
    <property type="protein sequence ID" value="KAJ7740638.1"/>
    <property type="molecule type" value="Genomic_DNA"/>
</dbReference>
<feature type="region of interest" description="Disordered" evidence="1">
    <location>
        <begin position="159"/>
        <end position="184"/>
    </location>
</feature>
<accession>A0AAD7IDJ0</accession>
<evidence type="ECO:0000313" key="2">
    <source>
        <dbReference type="EMBL" id="KAJ7740638.1"/>
    </source>
</evidence>
<name>A0AAD7IDJ0_9AGAR</name>
<evidence type="ECO:0000313" key="3">
    <source>
        <dbReference type="Proteomes" id="UP001215598"/>
    </source>
</evidence>